<organism evidence="1">
    <name type="scientific">Tanacetum cinerariifolium</name>
    <name type="common">Dalmatian daisy</name>
    <name type="synonym">Chrysanthemum cinerariifolium</name>
    <dbReference type="NCBI Taxonomy" id="118510"/>
    <lineage>
        <taxon>Eukaryota</taxon>
        <taxon>Viridiplantae</taxon>
        <taxon>Streptophyta</taxon>
        <taxon>Embryophyta</taxon>
        <taxon>Tracheophyta</taxon>
        <taxon>Spermatophyta</taxon>
        <taxon>Magnoliopsida</taxon>
        <taxon>eudicotyledons</taxon>
        <taxon>Gunneridae</taxon>
        <taxon>Pentapetalae</taxon>
        <taxon>asterids</taxon>
        <taxon>campanulids</taxon>
        <taxon>Asterales</taxon>
        <taxon>Asteraceae</taxon>
        <taxon>Asteroideae</taxon>
        <taxon>Anthemideae</taxon>
        <taxon>Anthemidinae</taxon>
        <taxon>Tanacetum</taxon>
    </lineage>
</organism>
<feature type="non-terminal residue" evidence="1">
    <location>
        <position position="1"/>
    </location>
</feature>
<proteinExistence type="predicted"/>
<evidence type="ECO:0000313" key="1">
    <source>
        <dbReference type="EMBL" id="GFC88973.1"/>
    </source>
</evidence>
<sequence length="37" mass="4715">EIVILEEFVKYLKMVHLDQWKLRKVYWLDQQVLEQRP</sequence>
<name>A0A699RTW7_TANCI</name>
<dbReference type="EMBL" id="BKCJ011118340">
    <property type="protein sequence ID" value="GFC88973.1"/>
    <property type="molecule type" value="Genomic_DNA"/>
</dbReference>
<protein>
    <submittedName>
        <fullName evidence="1">Uncharacterized protein</fullName>
    </submittedName>
</protein>
<accession>A0A699RTW7</accession>
<reference evidence="1" key="1">
    <citation type="journal article" date="2019" name="Sci. Rep.">
        <title>Draft genome of Tanacetum cinerariifolium, the natural source of mosquito coil.</title>
        <authorList>
            <person name="Yamashiro T."/>
            <person name="Shiraishi A."/>
            <person name="Satake H."/>
            <person name="Nakayama K."/>
        </authorList>
    </citation>
    <scope>NUCLEOTIDE SEQUENCE</scope>
</reference>
<dbReference type="AlphaFoldDB" id="A0A699RTW7"/>
<gene>
    <name evidence="1" type="ORF">Tci_860943</name>
</gene>
<comment type="caution">
    <text evidence="1">The sequence shown here is derived from an EMBL/GenBank/DDBJ whole genome shotgun (WGS) entry which is preliminary data.</text>
</comment>